<dbReference type="EMBL" id="JBHUGH010000009">
    <property type="protein sequence ID" value="MFD1913005.1"/>
    <property type="molecule type" value="Genomic_DNA"/>
</dbReference>
<feature type="domain" description="BFD-like [2Fe-2S]-binding" evidence="3">
    <location>
        <begin position="392"/>
        <end position="443"/>
    </location>
</feature>
<protein>
    <submittedName>
        <fullName evidence="4">NAD(P)/FAD-dependent oxidoreductase</fullName>
    </submittedName>
</protein>
<dbReference type="PANTHER" id="PTHR42720:SF1">
    <property type="entry name" value="GLYCEROL 3-PHOSPHATE OXIDASE"/>
    <property type="match status" value="1"/>
</dbReference>
<feature type="domain" description="FAD dependent oxidoreductase" evidence="2">
    <location>
        <begin position="5"/>
        <end position="350"/>
    </location>
</feature>
<dbReference type="InterPro" id="IPR007419">
    <property type="entry name" value="BFD-like_2Fe2S-bd_dom"/>
</dbReference>
<comment type="caution">
    <text evidence="4">The sequence shown here is derived from an EMBL/GenBank/DDBJ whole genome shotgun (WGS) entry which is preliminary data.</text>
</comment>
<dbReference type="SUPFAM" id="SSF54373">
    <property type="entry name" value="FAD-linked reductases, C-terminal domain"/>
    <property type="match status" value="1"/>
</dbReference>
<reference evidence="5" key="1">
    <citation type="journal article" date="2019" name="Int. J. Syst. Evol. Microbiol.">
        <title>The Global Catalogue of Microorganisms (GCM) 10K type strain sequencing project: providing services to taxonomists for standard genome sequencing and annotation.</title>
        <authorList>
            <consortium name="The Broad Institute Genomics Platform"/>
            <consortium name="The Broad Institute Genome Sequencing Center for Infectious Disease"/>
            <person name="Wu L."/>
            <person name="Ma J."/>
        </authorList>
    </citation>
    <scope>NUCLEOTIDE SEQUENCE [LARGE SCALE GENOMIC DNA]</scope>
    <source>
        <strain evidence="5">CGMCC 4.7242</strain>
    </source>
</reference>
<dbReference type="InterPro" id="IPR052745">
    <property type="entry name" value="G3P_Oxidase/Oxidoreductase"/>
</dbReference>
<name>A0ABW4S5Z5_9RHOB</name>
<dbReference type="Pfam" id="PF04324">
    <property type="entry name" value="Fer2_BFD"/>
    <property type="match status" value="1"/>
</dbReference>
<dbReference type="Gene3D" id="3.50.50.60">
    <property type="entry name" value="FAD/NAD(P)-binding domain"/>
    <property type="match status" value="1"/>
</dbReference>
<dbReference type="SUPFAM" id="SSF51905">
    <property type="entry name" value="FAD/NAD(P)-binding domain"/>
    <property type="match status" value="1"/>
</dbReference>
<keyword evidence="5" id="KW-1185">Reference proteome</keyword>
<keyword evidence="1" id="KW-0560">Oxidoreductase</keyword>
<evidence type="ECO:0000313" key="4">
    <source>
        <dbReference type="EMBL" id="MFD1913005.1"/>
    </source>
</evidence>
<dbReference type="Gene3D" id="3.30.9.10">
    <property type="entry name" value="D-Amino Acid Oxidase, subunit A, domain 2"/>
    <property type="match status" value="1"/>
</dbReference>
<sequence>MADADVAVVGAGIVGCAVARRFALEGARVVLIERGADILSGASKANSAILHTGFDAPPDSLELACMREGRGEYLAIRDRFNLPLLETGAIVTAWTEAQEGQLDAIAAKAATNGVPVERLGKADLRRLEPGLGEAARAGLRVAGEDVIDPWSPALAYVLQAMTHGARVLRGEEVRAGHFDGALWHLTTSRRVLRARTVINCAGLYGDRLEQILLGHGSFEIRPRKGQFVVFDKAAAALLRHIILPVPTARTKGVVICRTAFGNVLVGPTAEEQEDRDHPATDAATLRALLAEAARMVPALAQVPVTATYAGLRPATEESAYRIRHEPLRNWITLGGIRSTGLTAALGLAAHAFRLYSGDGPAHDPVADPVWPRMPMLAEDGARDWQRPGYEEIVCHCEMVTRREIEAALASALPPGNLGGLRRRTRAAMGRCQGFNCLGRIAALTAGRLDPPLACGTGGEAGRGGDG</sequence>
<evidence type="ECO:0000313" key="5">
    <source>
        <dbReference type="Proteomes" id="UP001597353"/>
    </source>
</evidence>
<dbReference type="RefSeq" id="WP_390262124.1">
    <property type="nucleotide sequence ID" value="NZ_JBHUGH010000009.1"/>
</dbReference>
<evidence type="ECO:0000259" key="2">
    <source>
        <dbReference type="Pfam" id="PF01266"/>
    </source>
</evidence>
<organism evidence="4 5">
    <name type="scientific">Halodurantibacterium flavum</name>
    <dbReference type="NCBI Taxonomy" id="1382802"/>
    <lineage>
        <taxon>Bacteria</taxon>
        <taxon>Pseudomonadati</taxon>
        <taxon>Pseudomonadota</taxon>
        <taxon>Alphaproteobacteria</taxon>
        <taxon>Rhodobacterales</taxon>
        <taxon>Paracoccaceae</taxon>
        <taxon>Halodurantibacterium</taxon>
    </lineage>
</organism>
<evidence type="ECO:0000256" key="1">
    <source>
        <dbReference type="ARBA" id="ARBA00023002"/>
    </source>
</evidence>
<dbReference type="Pfam" id="PF01266">
    <property type="entry name" value="DAO"/>
    <property type="match status" value="1"/>
</dbReference>
<dbReference type="InterPro" id="IPR041854">
    <property type="entry name" value="BFD-like_2Fe2S-bd_dom_sf"/>
</dbReference>
<proteinExistence type="predicted"/>
<dbReference type="PANTHER" id="PTHR42720">
    <property type="entry name" value="GLYCEROL-3-PHOSPHATE DEHYDROGENASE"/>
    <property type="match status" value="1"/>
</dbReference>
<evidence type="ECO:0000259" key="3">
    <source>
        <dbReference type="Pfam" id="PF04324"/>
    </source>
</evidence>
<dbReference type="InterPro" id="IPR036188">
    <property type="entry name" value="FAD/NAD-bd_sf"/>
</dbReference>
<dbReference type="Gene3D" id="1.10.10.1100">
    <property type="entry name" value="BFD-like [2Fe-2S]-binding domain"/>
    <property type="match status" value="1"/>
</dbReference>
<dbReference type="Proteomes" id="UP001597353">
    <property type="component" value="Unassembled WGS sequence"/>
</dbReference>
<dbReference type="CDD" id="cd19946">
    <property type="entry name" value="GlpA-like_Fer2_BFD-like"/>
    <property type="match status" value="1"/>
</dbReference>
<gene>
    <name evidence="4" type="ORF">ACFSGJ_12360</name>
</gene>
<accession>A0ABW4S5Z5</accession>
<dbReference type="InterPro" id="IPR006076">
    <property type="entry name" value="FAD-dep_OxRdtase"/>
</dbReference>